<evidence type="ECO:0000313" key="2">
    <source>
        <dbReference type="EMBL" id="SLN34615.1"/>
    </source>
</evidence>
<reference evidence="2 3" key="1">
    <citation type="submission" date="2017-03" db="EMBL/GenBank/DDBJ databases">
        <authorList>
            <person name="Afonso C.L."/>
            <person name="Miller P.J."/>
            <person name="Scott M.A."/>
            <person name="Spackman E."/>
            <person name="Goraichik I."/>
            <person name="Dimitrov K.M."/>
            <person name="Suarez D.L."/>
            <person name="Swayne D.E."/>
        </authorList>
    </citation>
    <scope>NUCLEOTIDE SEQUENCE [LARGE SCALE GENOMIC DNA]</scope>
    <source>
        <strain evidence="2 3">CECT 7450</strain>
    </source>
</reference>
<dbReference type="Gene3D" id="3.30.565.10">
    <property type="entry name" value="Histidine kinase-like ATPase, C-terminal domain"/>
    <property type="match status" value="1"/>
</dbReference>
<proteinExistence type="predicted"/>
<keyword evidence="3" id="KW-1185">Reference proteome</keyword>
<dbReference type="Proteomes" id="UP000193061">
    <property type="component" value="Unassembled WGS sequence"/>
</dbReference>
<accession>A0A1X6YYI9</accession>
<evidence type="ECO:0000259" key="1">
    <source>
        <dbReference type="Pfam" id="PF10090"/>
    </source>
</evidence>
<dbReference type="Gene3D" id="1.10.287.130">
    <property type="match status" value="1"/>
</dbReference>
<organism evidence="2 3">
    <name type="scientific">Roseovarius albus</name>
    <dbReference type="NCBI Taxonomy" id="1247867"/>
    <lineage>
        <taxon>Bacteria</taxon>
        <taxon>Pseudomonadati</taxon>
        <taxon>Pseudomonadota</taxon>
        <taxon>Alphaproteobacteria</taxon>
        <taxon>Rhodobacterales</taxon>
        <taxon>Roseobacteraceae</taxon>
        <taxon>Roseovarius</taxon>
    </lineage>
</organism>
<evidence type="ECO:0000313" key="3">
    <source>
        <dbReference type="Proteomes" id="UP000193061"/>
    </source>
</evidence>
<gene>
    <name evidence="2" type="ORF">ROA7450_01577</name>
</gene>
<dbReference type="Pfam" id="PF10090">
    <property type="entry name" value="HPTransfase"/>
    <property type="match status" value="1"/>
</dbReference>
<dbReference type="OrthoDB" id="9803702at2"/>
<dbReference type="AlphaFoldDB" id="A0A1X6YYI9"/>
<sequence>MYDSLKIASLVASRLCHDLASPLGSVSNGLELLELTGATNGPEYDLSLQSAQSAIARLNIYRLAFGNANSGQVSLTALLTADISHVVRDGIVVNCNIDGPIDRAQAQSLLLSLFCFEKTLPQGGQITLSQNAHQYLISAQGVRFSTETPYWSCLQNGQEINDLQASLVEFALLPMTLNAQNLPFQISQSHNQLTLTITHGAVLPNRVNRAAFHHRRQDT</sequence>
<dbReference type="EMBL" id="FWFX01000004">
    <property type="protein sequence ID" value="SLN34615.1"/>
    <property type="molecule type" value="Genomic_DNA"/>
</dbReference>
<name>A0A1X6YYI9_9RHOB</name>
<protein>
    <recommendedName>
        <fullName evidence="1">Histidine phosphotransferase ChpT C-terminal domain-containing protein</fullName>
    </recommendedName>
</protein>
<feature type="domain" description="Histidine phosphotransferase ChpT C-terminal" evidence="1">
    <location>
        <begin position="99"/>
        <end position="190"/>
    </location>
</feature>
<dbReference type="InterPro" id="IPR018762">
    <property type="entry name" value="ChpT_C"/>
</dbReference>
<dbReference type="RefSeq" id="WP_085805128.1">
    <property type="nucleotide sequence ID" value="NZ_FWFX01000004.1"/>
</dbReference>
<dbReference type="InterPro" id="IPR036890">
    <property type="entry name" value="HATPase_C_sf"/>
</dbReference>